<sequence length="279" mass="31789">MSNHPAPRPAPAKPAGISILTWKAPKTLRNTLAALAPIYPLFSEHYVLCQEGDPEEIEIARQFGYTPVTTDRNLGIQEGLARCAELPEAETVMVMECDCMLRDPQNAAALVARCITLLDEQDLQAIQLQVRPEQPTTRYWHYWKPGFPLRPTLAGRLRRESANARTNEAVCLPDFPHQGIDDIEPLGDGIFVARSNTLNWCNRSFLTTKGFFLDTLIRFAREHPTSRKVNGLPDLEHPINCPQNRHWWRGQKFRIGIVYPGLFGHHRLERPQDDEKKVI</sequence>
<dbReference type="SUPFAM" id="SSF53448">
    <property type="entry name" value="Nucleotide-diphospho-sugar transferases"/>
    <property type="match status" value="1"/>
</dbReference>
<accession>A0AAE3N0E5</accession>
<protein>
    <recommendedName>
        <fullName evidence="3">Glycosyl transferase family 2</fullName>
    </recommendedName>
</protein>
<dbReference type="Proteomes" id="UP001208771">
    <property type="component" value="Unassembled WGS sequence"/>
</dbReference>
<name>A0AAE3N0E5_9HYPH</name>
<organism evidence="1 2">
    <name type="scientific">Ectorhizobium quercum</name>
    <dbReference type="NCBI Taxonomy" id="2965071"/>
    <lineage>
        <taxon>Bacteria</taxon>
        <taxon>Pseudomonadati</taxon>
        <taxon>Pseudomonadota</taxon>
        <taxon>Alphaproteobacteria</taxon>
        <taxon>Hyphomicrobiales</taxon>
        <taxon>Rhizobiaceae</taxon>
        <taxon>Ectorhizobium</taxon>
    </lineage>
</organism>
<evidence type="ECO:0000313" key="1">
    <source>
        <dbReference type="EMBL" id="MCX8996542.1"/>
    </source>
</evidence>
<reference evidence="1" key="1">
    <citation type="submission" date="2022-07" db="EMBL/GenBank/DDBJ databases">
        <title>Ectorhizobium quercum gen.nov., sp. nov.</title>
        <authorList>
            <person name="Ma T."/>
            <person name="Li Y."/>
        </authorList>
    </citation>
    <scope>NUCLEOTIDE SEQUENCE</scope>
    <source>
        <strain evidence="1">BDR2-2</strain>
    </source>
</reference>
<dbReference type="InterPro" id="IPR029044">
    <property type="entry name" value="Nucleotide-diphossugar_trans"/>
</dbReference>
<keyword evidence="2" id="KW-1185">Reference proteome</keyword>
<dbReference type="EMBL" id="JANFPI010000002">
    <property type="protein sequence ID" value="MCX8996542.1"/>
    <property type="molecule type" value="Genomic_DNA"/>
</dbReference>
<evidence type="ECO:0000313" key="2">
    <source>
        <dbReference type="Proteomes" id="UP001208771"/>
    </source>
</evidence>
<comment type="caution">
    <text evidence="1">The sequence shown here is derived from an EMBL/GenBank/DDBJ whole genome shotgun (WGS) entry which is preliminary data.</text>
</comment>
<proteinExistence type="predicted"/>
<evidence type="ECO:0008006" key="3">
    <source>
        <dbReference type="Google" id="ProtNLM"/>
    </source>
</evidence>
<dbReference type="RefSeq" id="WP_306410329.1">
    <property type="nucleotide sequence ID" value="NZ_JANFPI010000002.1"/>
</dbReference>
<gene>
    <name evidence="1" type="ORF">NOF55_05440</name>
</gene>
<dbReference type="AlphaFoldDB" id="A0AAE3N0E5"/>